<protein>
    <submittedName>
        <fullName evidence="1">Uncharacterized protein</fullName>
    </submittedName>
</protein>
<gene>
    <name evidence="1" type="ORF">PCOR1329_LOCUS61896</name>
</gene>
<proteinExistence type="predicted"/>
<dbReference type="Proteomes" id="UP001189429">
    <property type="component" value="Unassembled WGS sequence"/>
</dbReference>
<evidence type="ECO:0000313" key="1">
    <source>
        <dbReference type="EMBL" id="CAK0878007.1"/>
    </source>
</evidence>
<dbReference type="EMBL" id="CAUYUJ010017798">
    <property type="protein sequence ID" value="CAK0878007.1"/>
    <property type="molecule type" value="Genomic_DNA"/>
</dbReference>
<organism evidence="1 2">
    <name type="scientific">Prorocentrum cordatum</name>
    <dbReference type="NCBI Taxonomy" id="2364126"/>
    <lineage>
        <taxon>Eukaryota</taxon>
        <taxon>Sar</taxon>
        <taxon>Alveolata</taxon>
        <taxon>Dinophyceae</taxon>
        <taxon>Prorocentrales</taxon>
        <taxon>Prorocentraceae</taxon>
        <taxon>Prorocentrum</taxon>
    </lineage>
</organism>
<evidence type="ECO:0000313" key="2">
    <source>
        <dbReference type="Proteomes" id="UP001189429"/>
    </source>
</evidence>
<name>A0ABN9VZZ3_9DINO</name>
<sequence>MDGLQEIVRNASVDPTWVKLREEIKDSDGIPMELIAEQKHGRFMCDRCGKDHLRSTDGTWISDDARLMVAQNRPQAYLDGTNMGWHCEICCIRHLEEEGIPAPTGATVADKVKEYEHWRWRK</sequence>
<accession>A0ABN9VZZ3</accession>
<reference evidence="1" key="1">
    <citation type="submission" date="2023-10" db="EMBL/GenBank/DDBJ databases">
        <authorList>
            <person name="Chen Y."/>
            <person name="Shah S."/>
            <person name="Dougan E. K."/>
            <person name="Thang M."/>
            <person name="Chan C."/>
        </authorList>
    </citation>
    <scope>NUCLEOTIDE SEQUENCE [LARGE SCALE GENOMIC DNA]</scope>
</reference>
<comment type="caution">
    <text evidence="1">The sequence shown here is derived from an EMBL/GenBank/DDBJ whole genome shotgun (WGS) entry which is preliminary data.</text>
</comment>
<keyword evidence="2" id="KW-1185">Reference proteome</keyword>